<dbReference type="Proteomes" id="UP000756132">
    <property type="component" value="Chromosome 4"/>
</dbReference>
<evidence type="ECO:0000313" key="2">
    <source>
        <dbReference type="Proteomes" id="UP000756132"/>
    </source>
</evidence>
<reference evidence="1" key="1">
    <citation type="submission" date="2021-12" db="EMBL/GenBank/DDBJ databases">
        <authorList>
            <person name="Zaccaron A."/>
            <person name="Stergiopoulos I."/>
        </authorList>
    </citation>
    <scope>NUCLEOTIDE SEQUENCE</scope>
    <source>
        <strain evidence="1">Race5_Kim</strain>
    </source>
</reference>
<dbReference type="GeneID" id="71983955"/>
<dbReference type="KEGG" id="ffu:CLAFUR5_04077"/>
<proteinExistence type="predicted"/>
<sequence length="203" mass="23597">MTSNSTIQHMPHNSPRATADHYIRHLRQLPSLPRFSIYLFGPQARFRRWLRKAKKAKQKKQHFDDALWQQGLEVLGDVLLPNAYIGDRHTIRMVQHRLIHDEEEADAWTPYYPEGAVIEVTTRNFHTKVDRTVEEVLGLLLHEMCHAVLWSRSCACEDCKDLLLYKGGHGEEWEDLAGECNGRVCVYSAFRRVSSGDSVEWKK</sequence>
<dbReference type="AlphaFoldDB" id="A0A9Q8LFZ8"/>
<evidence type="ECO:0000313" key="1">
    <source>
        <dbReference type="EMBL" id="UJO16721.1"/>
    </source>
</evidence>
<dbReference type="EMBL" id="CP090166">
    <property type="protein sequence ID" value="UJO16721.1"/>
    <property type="molecule type" value="Genomic_DNA"/>
</dbReference>
<dbReference type="OrthoDB" id="3796964at2759"/>
<protein>
    <recommendedName>
        <fullName evidence="3">SprT-like domain-containing protein</fullName>
    </recommendedName>
</protein>
<organism evidence="1 2">
    <name type="scientific">Passalora fulva</name>
    <name type="common">Tomato leaf mold</name>
    <name type="synonym">Cladosporium fulvum</name>
    <dbReference type="NCBI Taxonomy" id="5499"/>
    <lineage>
        <taxon>Eukaryota</taxon>
        <taxon>Fungi</taxon>
        <taxon>Dikarya</taxon>
        <taxon>Ascomycota</taxon>
        <taxon>Pezizomycotina</taxon>
        <taxon>Dothideomycetes</taxon>
        <taxon>Dothideomycetidae</taxon>
        <taxon>Mycosphaerellales</taxon>
        <taxon>Mycosphaerellaceae</taxon>
        <taxon>Fulvia</taxon>
    </lineage>
</organism>
<accession>A0A9Q8LFZ8</accession>
<reference evidence="1" key="2">
    <citation type="journal article" date="2022" name="Microb. Genom.">
        <title>A chromosome-scale genome assembly of the tomato pathogen Cladosporium fulvum reveals a compartmentalized genome architecture and the presence of a dispensable chromosome.</title>
        <authorList>
            <person name="Zaccaron A.Z."/>
            <person name="Chen L.H."/>
            <person name="Samaras A."/>
            <person name="Stergiopoulos I."/>
        </authorList>
    </citation>
    <scope>NUCLEOTIDE SEQUENCE</scope>
    <source>
        <strain evidence="1">Race5_Kim</strain>
    </source>
</reference>
<name>A0A9Q8LFZ8_PASFU</name>
<gene>
    <name evidence="1" type="ORF">CLAFUR5_04077</name>
</gene>
<keyword evidence="2" id="KW-1185">Reference proteome</keyword>
<dbReference type="RefSeq" id="XP_047761087.1">
    <property type="nucleotide sequence ID" value="XM_047903225.1"/>
</dbReference>
<evidence type="ECO:0008006" key="3">
    <source>
        <dbReference type="Google" id="ProtNLM"/>
    </source>
</evidence>